<keyword evidence="1" id="KW-0812">Transmembrane</keyword>
<sequence length="178" mass="19430">MYLECSTGWQGSATHRTRRRWLSRRLHVGEAVSHQAAAGPELLEAHTAPCWSPAALPLPFTLTLLPILLRAAPPALAGLPCLPVLSSRLQRGIKDQHEGVIWVAAAVHPHTPPLEQLTDREWCVCHGGCWGWGEAGGRGDPVPSLLLLLLAVCLALCLQVTVWLKDHVTLHTEELHCP</sequence>
<keyword evidence="1" id="KW-1133">Transmembrane helix</keyword>
<evidence type="ECO:0000313" key="2">
    <source>
        <dbReference type="EMBL" id="MPC43058.1"/>
    </source>
</evidence>
<dbReference type="AlphaFoldDB" id="A0A5B7FDC8"/>
<organism evidence="2 3">
    <name type="scientific">Portunus trituberculatus</name>
    <name type="common">Swimming crab</name>
    <name type="synonym">Neptunus trituberculatus</name>
    <dbReference type="NCBI Taxonomy" id="210409"/>
    <lineage>
        <taxon>Eukaryota</taxon>
        <taxon>Metazoa</taxon>
        <taxon>Ecdysozoa</taxon>
        <taxon>Arthropoda</taxon>
        <taxon>Crustacea</taxon>
        <taxon>Multicrustacea</taxon>
        <taxon>Malacostraca</taxon>
        <taxon>Eumalacostraca</taxon>
        <taxon>Eucarida</taxon>
        <taxon>Decapoda</taxon>
        <taxon>Pleocyemata</taxon>
        <taxon>Brachyura</taxon>
        <taxon>Eubrachyura</taxon>
        <taxon>Portunoidea</taxon>
        <taxon>Portunidae</taxon>
        <taxon>Portuninae</taxon>
        <taxon>Portunus</taxon>
    </lineage>
</organism>
<gene>
    <name evidence="2" type="ORF">E2C01_036694</name>
</gene>
<protein>
    <submittedName>
        <fullName evidence="2">Uncharacterized protein</fullName>
    </submittedName>
</protein>
<reference evidence="2 3" key="1">
    <citation type="submission" date="2019-05" db="EMBL/GenBank/DDBJ databases">
        <title>Another draft genome of Portunus trituberculatus and its Hox gene families provides insights of decapod evolution.</title>
        <authorList>
            <person name="Jeong J.-H."/>
            <person name="Song I."/>
            <person name="Kim S."/>
            <person name="Choi T."/>
            <person name="Kim D."/>
            <person name="Ryu S."/>
            <person name="Kim W."/>
        </authorList>
    </citation>
    <scope>NUCLEOTIDE SEQUENCE [LARGE SCALE GENOMIC DNA]</scope>
    <source>
        <tissue evidence="2">Muscle</tissue>
    </source>
</reference>
<accession>A0A5B7FDC8</accession>
<evidence type="ECO:0000313" key="3">
    <source>
        <dbReference type="Proteomes" id="UP000324222"/>
    </source>
</evidence>
<dbReference type="EMBL" id="VSRR010005668">
    <property type="protein sequence ID" value="MPC43058.1"/>
    <property type="molecule type" value="Genomic_DNA"/>
</dbReference>
<dbReference type="Proteomes" id="UP000324222">
    <property type="component" value="Unassembled WGS sequence"/>
</dbReference>
<name>A0A5B7FDC8_PORTR</name>
<proteinExistence type="predicted"/>
<evidence type="ECO:0000256" key="1">
    <source>
        <dbReference type="SAM" id="Phobius"/>
    </source>
</evidence>
<keyword evidence="3" id="KW-1185">Reference proteome</keyword>
<feature type="transmembrane region" description="Helical" evidence="1">
    <location>
        <begin position="145"/>
        <end position="164"/>
    </location>
</feature>
<comment type="caution">
    <text evidence="2">The sequence shown here is derived from an EMBL/GenBank/DDBJ whole genome shotgun (WGS) entry which is preliminary data.</text>
</comment>
<keyword evidence="1" id="KW-0472">Membrane</keyword>